<organism evidence="2 3">
    <name type="scientific">Streptomyces lannensis</name>
    <dbReference type="NCBI Taxonomy" id="766498"/>
    <lineage>
        <taxon>Bacteria</taxon>
        <taxon>Bacillati</taxon>
        <taxon>Actinomycetota</taxon>
        <taxon>Actinomycetes</taxon>
        <taxon>Kitasatosporales</taxon>
        <taxon>Streptomycetaceae</taxon>
        <taxon>Streptomyces</taxon>
    </lineage>
</organism>
<protein>
    <submittedName>
        <fullName evidence="2">Zinc ribbon domain-containing protein</fullName>
    </submittedName>
</protein>
<dbReference type="EMBL" id="BAAAZA010000023">
    <property type="protein sequence ID" value="GAA3887505.1"/>
    <property type="molecule type" value="Genomic_DNA"/>
</dbReference>
<dbReference type="NCBIfam" id="NF047619">
    <property type="entry name" value="NADase_discoid"/>
    <property type="match status" value="1"/>
</dbReference>
<sequence>MSEKATSDGLCPVCGTPGPEGGESFCDVCGTLIDWDVPRTPQPASGSASSPATHEAGPDREPAASGADLVAAGSPSGVAPSPSPSAGGSTSGTGAKPPMAAGEATEGEESRPGRRSGSPAGPKSEAGSEPDQKEGESGGGEPVTVGDPERVRPDGDNGDGGRQRARALLVPVPDAEGAEAGVPAVLPGLPVPARPTVRALQADEESGITCPRCGVENRLDRAFCRNDGTPLDGRTNQRGQDPGLRRQRLAGWRPRIPWKRVLTIAGIVSAVIGAALLTPLVIRTVNDHFSDPAPLPPAAVSASNADAAHPAQAAFDGVSNSWWGTGYSGDSAGQYLQANYGRPVELEKMIITPGVSRQVEDRSQARPERLDVLLTDARGRTALMHYALADGGVQVVDAHMDDVVQVDMIVRSAYGTAENKQVAIAEVEMFGRS</sequence>
<keyword evidence="3" id="KW-1185">Reference proteome</keyword>
<dbReference type="InterPro" id="IPR057561">
    <property type="entry name" value="NADase_transloc"/>
</dbReference>
<comment type="caution">
    <text evidence="2">The sequence shown here is derived from an EMBL/GenBank/DDBJ whole genome shotgun (WGS) entry which is preliminary data.</text>
</comment>
<dbReference type="SUPFAM" id="SSF49785">
    <property type="entry name" value="Galactose-binding domain-like"/>
    <property type="match status" value="1"/>
</dbReference>
<evidence type="ECO:0000256" key="1">
    <source>
        <dbReference type="SAM" id="MobiDB-lite"/>
    </source>
</evidence>
<feature type="region of interest" description="Disordered" evidence="1">
    <location>
        <begin position="1"/>
        <end position="163"/>
    </location>
</feature>
<feature type="compositionally biased region" description="Low complexity" evidence="1">
    <location>
        <begin position="70"/>
        <end position="98"/>
    </location>
</feature>
<accession>A0ABP7KUD7</accession>
<proteinExistence type="predicted"/>
<evidence type="ECO:0000313" key="2">
    <source>
        <dbReference type="EMBL" id="GAA3887505.1"/>
    </source>
</evidence>
<gene>
    <name evidence="2" type="ORF">GCM10022207_63540</name>
</gene>
<dbReference type="Gene3D" id="2.60.120.260">
    <property type="entry name" value="Galactose-binding domain-like"/>
    <property type="match status" value="1"/>
</dbReference>
<name>A0ABP7KUD7_9ACTN</name>
<evidence type="ECO:0000313" key="3">
    <source>
        <dbReference type="Proteomes" id="UP001501563"/>
    </source>
</evidence>
<dbReference type="InterPro" id="IPR008979">
    <property type="entry name" value="Galactose-bd-like_sf"/>
</dbReference>
<dbReference type="Proteomes" id="UP001501563">
    <property type="component" value="Unassembled WGS sequence"/>
</dbReference>
<feature type="compositionally biased region" description="Basic and acidic residues" evidence="1">
    <location>
        <begin position="147"/>
        <end position="162"/>
    </location>
</feature>
<reference evidence="3" key="1">
    <citation type="journal article" date="2019" name="Int. J. Syst. Evol. Microbiol.">
        <title>The Global Catalogue of Microorganisms (GCM) 10K type strain sequencing project: providing services to taxonomists for standard genome sequencing and annotation.</title>
        <authorList>
            <consortium name="The Broad Institute Genomics Platform"/>
            <consortium name="The Broad Institute Genome Sequencing Center for Infectious Disease"/>
            <person name="Wu L."/>
            <person name="Ma J."/>
        </authorList>
    </citation>
    <scope>NUCLEOTIDE SEQUENCE [LARGE SCALE GENOMIC DNA]</scope>
    <source>
        <strain evidence="3">JCM 16578</strain>
    </source>
</reference>
<feature type="compositionally biased region" description="Low complexity" evidence="1">
    <location>
        <begin position="42"/>
        <end position="52"/>
    </location>
</feature>